<dbReference type="EMBL" id="QGDO01000002">
    <property type="protein sequence ID" value="PWJ42653.1"/>
    <property type="molecule type" value="Genomic_DNA"/>
</dbReference>
<dbReference type="AlphaFoldDB" id="A0A315ZC30"/>
<sequence length="200" mass="23739">MKFTGMKLKSIAVLFVLIFCLACSSSYHYSELYKYANFYEYRNYNIMLPDSVVSDGNMAMHGIPPDRVEEVMRNIRLEMDYRGFREDTLADLEVYFYVKTDVRQPYVDREDFYRSSTSTFGKYDGYDYRWANWYVPSQFPDGTLIIDIVDVQMNRLIWYGIAEVDLLSNDFNPRELEESIAKLFTKFEYRLGKDGRVNVK</sequence>
<dbReference type="Proteomes" id="UP000245535">
    <property type="component" value="Unassembled WGS sequence"/>
</dbReference>
<dbReference type="InterPro" id="IPR025411">
    <property type="entry name" value="DUF4136"/>
</dbReference>
<evidence type="ECO:0000313" key="2">
    <source>
        <dbReference type="EMBL" id="PWJ42653.1"/>
    </source>
</evidence>
<reference evidence="2 3" key="1">
    <citation type="submission" date="2018-03" db="EMBL/GenBank/DDBJ databases">
        <title>Genomic Encyclopedia of Archaeal and Bacterial Type Strains, Phase II (KMG-II): from individual species to whole genera.</title>
        <authorList>
            <person name="Goeker M."/>
        </authorList>
    </citation>
    <scope>NUCLEOTIDE SEQUENCE [LARGE SCALE GENOMIC DNA]</scope>
    <source>
        <strain evidence="2 3">DSM 28229</strain>
    </source>
</reference>
<dbReference type="RefSeq" id="WP_109616786.1">
    <property type="nucleotide sequence ID" value="NZ_QGDO01000002.1"/>
</dbReference>
<name>A0A315ZC30_SEDFL</name>
<evidence type="ECO:0000259" key="1">
    <source>
        <dbReference type="Pfam" id="PF13590"/>
    </source>
</evidence>
<feature type="domain" description="DUF4136" evidence="1">
    <location>
        <begin position="35"/>
        <end position="187"/>
    </location>
</feature>
<dbReference type="Gene3D" id="3.30.160.670">
    <property type="match status" value="1"/>
</dbReference>
<comment type="caution">
    <text evidence="2">The sequence shown here is derived from an EMBL/GenBank/DDBJ whole genome shotgun (WGS) entry which is preliminary data.</text>
</comment>
<evidence type="ECO:0000313" key="3">
    <source>
        <dbReference type="Proteomes" id="UP000245535"/>
    </source>
</evidence>
<gene>
    <name evidence="2" type="ORF">BC781_102197</name>
</gene>
<organism evidence="2 3">
    <name type="scientific">Sediminitomix flava</name>
    <dbReference type="NCBI Taxonomy" id="379075"/>
    <lineage>
        <taxon>Bacteria</taxon>
        <taxon>Pseudomonadati</taxon>
        <taxon>Bacteroidota</taxon>
        <taxon>Cytophagia</taxon>
        <taxon>Cytophagales</taxon>
        <taxon>Flammeovirgaceae</taxon>
        <taxon>Sediminitomix</taxon>
    </lineage>
</organism>
<proteinExistence type="predicted"/>
<keyword evidence="3" id="KW-1185">Reference proteome</keyword>
<dbReference type="OrthoDB" id="118896at2"/>
<protein>
    <submittedName>
        <fullName evidence="2">Uncharacterized protein DUF4136</fullName>
    </submittedName>
</protein>
<accession>A0A315ZC30</accession>
<dbReference type="Pfam" id="PF13590">
    <property type="entry name" value="DUF4136"/>
    <property type="match status" value="1"/>
</dbReference>